<feature type="chain" id="PRO_5041993601" evidence="11">
    <location>
        <begin position="22"/>
        <end position="335"/>
    </location>
</feature>
<dbReference type="InterPro" id="IPR018114">
    <property type="entry name" value="TRYPSIN_HIS"/>
</dbReference>
<evidence type="ECO:0000256" key="1">
    <source>
        <dbReference type="ARBA" id="ARBA00004613"/>
    </source>
</evidence>
<dbReference type="GO" id="GO:0006508">
    <property type="term" value="P:proteolysis"/>
    <property type="evidence" value="ECO:0007669"/>
    <property type="project" value="UniProtKB-KW"/>
</dbReference>
<evidence type="ECO:0000256" key="7">
    <source>
        <dbReference type="ARBA" id="ARBA00023145"/>
    </source>
</evidence>
<name>A0AAE1GPJ5_9NEOP</name>
<dbReference type="PANTHER" id="PTHR24252">
    <property type="entry name" value="ACROSIN-RELATED"/>
    <property type="match status" value="1"/>
</dbReference>
<feature type="signal peptide" evidence="11">
    <location>
        <begin position="1"/>
        <end position="21"/>
    </location>
</feature>
<keyword evidence="5 9" id="KW-0378">Hydrolase</keyword>
<dbReference type="InterPro" id="IPR001314">
    <property type="entry name" value="Peptidase_S1A"/>
</dbReference>
<keyword evidence="7" id="KW-0865">Zymogen</keyword>
<keyword evidence="3 9" id="KW-0645">Protease</keyword>
<comment type="subcellular location">
    <subcellularLocation>
        <location evidence="1">Secreted</location>
    </subcellularLocation>
</comment>
<reference evidence="13" key="1">
    <citation type="submission" date="2021-07" db="EMBL/GenBank/DDBJ databases">
        <authorList>
            <person name="Catto M.A."/>
            <person name="Jacobson A."/>
            <person name="Kennedy G."/>
            <person name="Labadie P."/>
            <person name="Hunt B.G."/>
            <person name="Srinivasan R."/>
        </authorList>
    </citation>
    <scope>NUCLEOTIDE SEQUENCE</scope>
    <source>
        <strain evidence="13">PL_HMW_Pooled</strain>
        <tissue evidence="13">Head</tissue>
    </source>
</reference>
<evidence type="ECO:0000256" key="11">
    <source>
        <dbReference type="SAM" id="SignalP"/>
    </source>
</evidence>
<accession>A0AAE1GPJ5</accession>
<gene>
    <name evidence="13" type="ORF">KUF71_018129</name>
</gene>
<dbReference type="GO" id="GO:0004252">
    <property type="term" value="F:serine-type endopeptidase activity"/>
    <property type="evidence" value="ECO:0007669"/>
    <property type="project" value="InterPro"/>
</dbReference>
<dbReference type="Gene3D" id="2.40.10.10">
    <property type="entry name" value="Trypsin-like serine proteases"/>
    <property type="match status" value="1"/>
</dbReference>
<keyword evidence="2" id="KW-0964">Secreted</keyword>
<evidence type="ECO:0000256" key="8">
    <source>
        <dbReference type="ARBA" id="ARBA00023157"/>
    </source>
</evidence>
<evidence type="ECO:0000259" key="12">
    <source>
        <dbReference type="PROSITE" id="PS50240"/>
    </source>
</evidence>
<evidence type="ECO:0000313" key="14">
    <source>
        <dbReference type="Proteomes" id="UP001219518"/>
    </source>
</evidence>
<dbReference type="FunFam" id="2.40.10.10:FF:000146">
    <property type="entry name" value="Serine protease 53"/>
    <property type="match status" value="1"/>
</dbReference>
<comment type="caution">
    <text evidence="13">The sequence shown here is derived from an EMBL/GenBank/DDBJ whole genome shotgun (WGS) entry which is preliminary data.</text>
</comment>
<reference evidence="13" key="2">
    <citation type="journal article" date="2023" name="BMC Genomics">
        <title>Pest status, molecular evolution, and epigenetic factors derived from the genome assembly of Frankliniella fusca, a thysanopteran phytovirus vector.</title>
        <authorList>
            <person name="Catto M.A."/>
            <person name="Labadie P.E."/>
            <person name="Jacobson A.L."/>
            <person name="Kennedy G.G."/>
            <person name="Srinivasan R."/>
            <person name="Hunt B.G."/>
        </authorList>
    </citation>
    <scope>NUCLEOTIDE SEQUENCE</scope>
    <source>
        <strain evidence="13">PL_HMW_Pooled</strain>
    </source>
</reference>
<feature type="region of interest" description="Disordered" evidence="10">
    <location>
        <begin position="64"/>
        <end position="84"/>
    </location>
</feature>
<feature type="domain" description="Peptidase S1" evidence="12">
    <location>
        <begin position="93"/>
        <end position="330"/>
    </location>
</feature>
<keyword evidence="8" id="KW-1015">Disulfide bond</keyword>
<dbReference type="EMBL" id="JAHWGI010000005">
    <property type="protein sequence ID" value="KAK3907301.1"/>
    <property type="molecule type" value="Genomic_DNA"/>
</dbReference>
<evidence type="ECO:0000256" key="5">
    <source>
        <dbReference type="ARBA" id="ARBA00022801"/>
    </source>
</evidence>
<protein>
    <submittedName>
        <fullName evidence="13">Chymotrypsin BI</fullName>
    </submittedName>
</protein>
<evidence type="ECO:0000313" key="13">
    <source>
        <dbReference type="EMBL" id="KAK3907301.1"/>
    </source>
</evidence>
<evidence type="ECO:0000256" key="4">
    <source>
        <dbReference type="ARBA" id="ARBA00022729"/>
    </source>
</evidence>
<dbReference type="InterPro" id="IPR033116">
    <property type="entry name" value="TRYPSIN_SER"/>
</dbReference>
<dbReference type="PROSITE" id="PS00134">
    <property type="entry name" value="TRYPSIN_HIS"/>
    <property type="match status" value="1"/>
</dbReference>
<sequence>MKTFVLTLSVLALLQQVVVEAGAGDEHSKLLRPVSIRLPSNAKRRSGFRPVAVLPSRKGYVAPPWPVRHTGPAKPQPDIAGRTETRNDNNLQIINGSNATMGQFPWMLFIAIDTAYFCGGSIISENWVLTAGHCVDGSKTFSIVAGSIMRTGGTESTRQVVTATAATAYRHPGYNPKFVDNDIGLIQTNVDFVWNENVKPVRLPSYSMAIDMMIGKKVTISGWGKTDDDVTHEGSQSLLYADLTIADGSICFDHYGDTWIPNKLCVNTKADKRSTCKGDSGGPLVMKEDDGLWTEIGLTSFGDLEGCTKNLPVVFTRVASFLEFIEATTNIKARE</sequence>
<organism evidence="13 14">
    <name type="scientific">Frankliniella fusca</name>
    <dbReference type="NCBI Taxonomy" id="407009"/>
    <lineage>
        <taxon>Eukaryota</taxon>
        <taxon>Metazoa</taxon>
        <taxon>Ecdysozoa</taxon>
        <taxon>Arthropoda</taxon>
        <taxon>Hexapoda</taxon>
        <taxon>Insecta</taxon>
        <taxon>Pterygota</taxon>
        <taxon>Neoptera</taxon>
        <taxon>Paraneoptera</taxon>
        <taxon>Thysanoptera</taxon>
        <taxon>Terebrantia</taxon>
        <taxon>Thripoidea</taxon>
        <taxon>Thripidae</taxon>
        <taxon>Frankliniella</taxon>
    </lineage>
</organism>
<evidence type="ECO:0000256" key="9">
    <source>
        <dbReference type="RuleBase" id="RU363034"/>
    </source>
</evidence>
<dbReference type="SMART" id="SM00020">
    <property type="entry name" value="Tryp_SPc"/>
    <property type="match status" value="1"/>
</dbReference>
<dbReference type="Pfam" id="PF00089">
    <property type="entry name" value="Trypsin"/>
    <property type="match status" value="1"/>
</dbReference>
<evidence type="ECO:0000256" key="10">
    <source>
        <dbReference type="SAM" id="MobiDB-lite"/>
    </source>
</evidence>
<dbReference type="InterPro" id="IPR001254">
    <property type="entry name" value="Trypsin_dom"/>
</dbReference>
<dbReference type="SUPFAM" id="SSF50494">
    <property type="entry name" value="Trypsin-like serine proteases"/>
    <property type="match status" value="1"/>
</dbReference>
<dbReference type="GO" id="GO:0005576">
    <property type="term" value="C:extracellular region"/>
    <property type="evidence" value="ECO:0007669"/>
    <property type="project" value="UniProtKB-SubCell"/>
</dbReference>
<dbReference type="PROSITE" id="PS00135">
    <property type="entry name" value="TRYPSIN_SER"/>
    <property type="match status" value="1"/>
</dbReference>
<dbReference type="AlphaFoldDB" id="A0AAE1GPJ5"/>
<evidence type="ECO:0000256" key="6">
    <source>
        <dbReference type="ARBA" id="ARBA00022825"/>
    </source>
</evidence>
<dbReference type="PRINTS" id="PR00722">
    <property type="entry name" value="CHYMOTRYPSIN"/>
</dbReference>
<dbReference type="InterPro" id="IPR043504">
    <property type="entry name" value="Peptidase_S1_PA_chymotrypsin"/>
</dbReference>
<dbReference type="Proteomes" id="UP001219518">
    <property type="component" value="Unassembled WGS sequence"/>
</dbReference>
<proteinExistence type="predicted"/>
<dbReference type="CDD" id="cd00190">
    <property type="entry name" value="Tryp_SPc"/>
    <property type="match status" value="1"/>
</dbReference>
<evidence type="ECO:0000256" key="3">
    <source>
        <dbReference type="ARBA" id="ARBA00022670"/>
    </source>
</evidence>
<keyword evidence="14" id="KW-1185">Reference proteome</keyword>
<dbReference type="PROSITE" id="PS50240">
    <property type="entry name" value="TRYPSIN_DOM"/>
    <property type="match status" value="1"/>
</dbReference>
<keyword evidence="4 11" id="KW-0732">Signal</keyword>
<keyword evidence="6 9" id="KW-0720">Serine protease</keyword>
<dbReference type="PANTHER" id="PTHR24252:SF7">
    <property type="entry name" value="HYALIN"/>
    <property type="match status" value="1"/>
</dbReference>
<evidence type="ECO:0000256" key="2">
    <source>
        <dbReference type="ARBA" id="ARBA00022525"/>
    </source>
</evidence>
<dbReference type="InterPro" id="IPR009003">
    <property type="entry name" value="Peptidase_S1_PA"/>
</dbReference>